<dbReference type="Pfam" id="PF01909">
    <property type="entry name" value="NTP_transf_2"/>
    <property type="match status" value="1"/>
</dbReference>
<keyword evidence="7" id="KW-0067">ATP-binding</keyword>
<feature type="domain" description="Polymerase nucleotidyl transferase" evidence="10">
    <location>
        <begin position="17"/>
        <end position="101"/>
    </location>
</feature>
<reference evidence="11" key="1">
    <citation type="journal article" date="2019" name="PLoS Negl. Trop. Dis.">
        <title>Revisiting the worldwide diversity of Leptospira species in the environment.</title>
        <authorList>
            <person name="Vincent A.T."/>
            <person name="Schiettekatte O."/>
            <person name="Bourhy P."/>
            <person name="Veyrier F.J."/>
            <person name="Picardeau M."/>
        </authorList>
    </citation>
    <scope>NUCLEOTIDE SEQUENCE [LARGE SCALE GENOMIC DNA]</scope>
    <source>
        <strain evidence="11">201800277</strain>
    </source>
</reference>
<evidence type="ECO:0000256" key="4">
    <source>
        <dbReference type="ARBA" id="ARBA00022695"/>
    </source>
</evidence>
<keyword evidence="12" id="KW-1185">Reference proteome</keyword>
<name>A0A2M9XWU8_9LEPT</name>
<evidence type="ECO:0000313" key="11">
    <source>
        <dbReference type="EMBL" id="TGK94060.1"/>
    </source>
</evidence>
<comment type="cofactor">
    <cofactor evidence="1">
        <name>Mg(2+)</name>
        <dbReference type="ChEBI" id="CHEBI:18420"/>
    </cofactor>
</comment>
<dbReference type="GO" id="GO:0005524">
    <property type="term" value="F:ATP binding"/>
    <property type="evidence" value="ECO:0007669"/>
    <property type="project" value="UniProtKB-KW"/>
</dbReference>
<dbReference type="InterPro" id="IPR052038">
    <property type="entry name" value="Type-VII_TA_antitoxin"/>
</dbReference>
<dbReference type="CDD" id="cd05403">
    <property type="entry name" value="NT_KNTase_like"/>
    <property type="match status" value="1"/>
</dbReference>
<evidence type="ECO:0000256" key="1">
    <source>
        <dbReference type="ARBA" id="ARBA00001946"/>
    </source>
</evidence>
<dbReference type="Gene3D" id="3.30.460.10">
    <property type="entry name" value="Beta Polymerase, domain 2"/>
    <property type="match status" value="1"/>
</dbReference>
<evidence type="ECO:0000256" key="7">
    <source>
        <dbReference type="ARBA" id="ARBA00022840"/>
    </source>
</evidence>
<keyword evidence="5" id="KW-0479">Metal-binding</keyword>
<keyword evidence="6" id="KW-0547">Nucleotide-binding</keyword>
<dbReference type="OrthoDB" id="90159at2"/>
<dbReference type="PANTHER" id="PTHR33571">
    <property type="entry name" value="SSL8005 PROTEIN"/>
    <property type="match status" value="1"/>
</dbReference>
<keyword evidence="4" id="KW-0548">Nucleotidyltransferase</keyword>
<evidence type="ECO:0000256" key="9">
    <source>
        <dbReference type="ARBA" id="ARBA00038276"/>
    </source>
</evidence>
<dbReference type="SUPFAM" id="SSF81301">
    <property type="entry name" value="Nucleotidyltransferase"/>
    <property type="match status" value="1"/>
</dbReference>
<organism evidence="11 12">
    <name type="scientific">Leptospira brenneri</name>
    <dbReference type="NCBI Taxonomy" id="2023182"/>
    <lineage>
        <taxon>Bacteria</taxon>
        <taxon>Pseudomonadati</taxon>
        <taxon>Spirochaetota</taxon>
        <taxon>Spirochaetia</taxon>
        <taxon>Leptospirales</taxon>
        <taxon>Leptospiraceae</taxon>
        <taxon>Leptospira</taxon>
    </lineage>
</organism>
<dbReference type="EMBL" id="RQFP01000002">
    <property type="protein sequence ID" value="TGK94060.1"/>
    <property type="molecule type" value="Genomic_DNA"/>
</dbReference>
<evidence type="ECO:0000256" key="3">
    <source>
        <dbReference type="ARBA" id="ARBA00022679"/>
    </source>
</evidence>
<keyword evidence="3 11" id="KW-0808">Transferase</keyword>
<dbReference type="AlphaFoldDB" id="A0A2M9XWU8"/>
<evidence type="ECO:0000256" key="6">
    <source>
        <dbReference type="ARBA" id="ARBA00022741"/>
    </source>
</evidence>
<evidence type="ECO:0000256" key="5">
    <source>
        <dbReference type="ARBA" id="ARBA00022723"/>
    </source>
</evidence>
<keyword evidence="2" id="KW-1277">Toxin-antitoxin system</keyword>
<proteinExistence type="inferred from homology"/>
<protein>
    <submittedName>
        <fullName evidence="11">Nucleotidyltransferase</fullName>
    </submittedName>
</protein>
<comment type="similarity">
    <text evidence="9">Belongs to the MntA antitoxin family.</text>
</comment>
<gene>
    <name evidence="11" type="ORF">EHQ30_11065</name>
</gene>
<dbReference type="GO" id="GO:0016779">
    <property type="term" value="F:nucleotidyltransferase activity"/>
    <property type="evidence" value="ECO:0007669"/>
    <property type="project" value="UniProtKB-KW"/>
</dbReference>
<sequence>MATVSSLDANSIQNSLKQYKQELDLLGVETIHLFGSVARNEAKLNSDIDFLVKFKPGMKNFDNYINLTFLLEDVFNVKVDLLTADSISGSLKNSVESESVLIEV</sequence>
<keyword evidence="8" id="KW-0460">Magnesium</keyword>
<evidence type="ECO:0000259" key="10">
    <source>
        <dbReference type="Pfam" id="PF01909"/>
    </source>
</evidence>
<accession>A0A2M9XWU8</accession>
<evidence type="ECO:0000256" key="2">
    <source>
        <dbReference type="ARBA" id="ARBA00022649"/>
    </source>
</evidence>
<evidence type="ECO:0000313" key="12">
    <source>
        <dbReference type="Proteomes" id="UP000297891"/>
    </source>
</evidence>
<dbReference type="Proteomes" id="UP000297891">
    <property type="component" value="Unassembled WGS sequence"/>
</dbReference>
<dbReference type="PANTHER" id="PTHR33571:SF14">
    <property type="entry name" value="PROTEIN ADENYLYLTRANSFERASE MJ0435-RELATED"/>
    <property type="match status" value="1"/>
</dbReference>
<dbReference type="InterPro" id="IPR002934">
    <property type="entry name" value="Polymerase_NTP_transf_dom"/>
</dbReference>
<comment type="caution">
    <text evidence="11">The sequence shown here is derived from an EMBL/GenBank/DDBJ whole genome shotgun (WGS) entry which is preliminary data.</text>
</comment>
<dbReference type="GO" id="GO:0046872">
    <property type="term" value="F:metal ion binding"/>
    <property type="evidence" value="ECO:0007669"/>
    <property type="project" value="UniProtKB-KW"/>
</dbReference>
<dbReference type="RefSeq" id="WP_100792332.1">
    <property type="nucleotide sequence ID" value="NZ_NPDQ01000013.1"/>
</dbReference>
<dbReference type="InterPro" id="IPR043519">
    <property type="entry name" value="NT_sf"/>
</dbReference>
<evidence type="ECO:0000256" key="8">
    <source>
        <dbReference type="ARBA" id="ARBA00022842"/>
    </source>
</evidence>